<dbReference type="Gene3D" id="2.130.10.10">
    <property type="entry name" value="YVTN repeat-like/Quinoprotein amine dehydrogenase"/>
    <property type="match status" value="3"/>
</dbReference>
<dbReference type="SMART" id="SM00320">
    <property type="entry name" value="WD40"/>
    <property type="match status" value="5"/>
</dbReference>
<keyword evidence="2 6" id="KW-0853">WD repeat</keyword>
<dbReference type="PANTHER" id="PTHR22852:SF0">
    <property type="entry name" value="DENTICLELESS PROTEIN HOMOLOG"/>
    <property type="match status" value="1"/>
</dbReference>
<name>A0AAV0TT78_9STRA</name>
<dbReference type="PROSITE" id="PS00678">
    <property type="entry name" value="WD_REPEATS_1"/>
    <property type="match status" value="2"/>
</dbReference>
<dbReference type="EMBL" id="CANTFM010000571">
    <property type="protein sequence ID" value="CAI5725499.1"/>
    <property type="molecule type" value="Genomic_DNA"/>
</dbReference>
<dbReference type="GO" id="GO:0005634">
    <property type="term" value="C:nucleus"/>
    <property type="evidence" value="ECO:0007669"/>
    <property type="project" value="TreeGrafter"/>
</dbReference>
<dbReference type="SUPFAM" id="SSF50978">
    <property type="entry name" value="WD40 repeat-like"/>
    <property type="match status" value="1"/>
</dbReference>
<dbReference type="PANTHER" id="PTHR22852">
    <property type="entry name" value="LETHAL 2 DENTICLELESS PROTEIN RETINOIC ACID-REGULATED NUCLEAR MATRIX-ASSOCIATED PROTEIN"/>
    <property type="match status" value="1"/>
</dbReference>
<dbReference type="PRINTS" id="PR00320">
    <property type="entry name" value="GPROTEINBRPT"/>
</dbReference>
<dbReference type="GO" id="GO:0043161">
    <property type="term" value="P:proteasome-mediated ubiquitin-dependent protein catabolic process"/>
    <property type="evidence" value="ECO:0007669"/>
    <property type="project" value="TreeGrafter"/>
</dbReference>
<reference evidence="7" key="1">
    <citation type="submission" date="2022-12" db="EMBL/GenBank/DDBJ databases">
        <authorList>
            <person name="Webb A."/>
        </authorList>
    </citation>
    <scope>NUCLEOTIDE SEQUENCE</scope>
    <source>
        <strain evidence="7">Pd1</strain>
    </source>
</reference>
<dbReference type="InterPro" id="IPR015943">
    <property type="entry name" value="WD40/YVTN_repeat-like_dom_sf"/>
</dbReference>
<protein>
    <submittedName>
        <fullName evidence="7">Uncharacterized protein</fullName>
    </submittedName>
</protein>
<evidence type="ECO:0000256" key="3">
    <source>
        <dbReference type="ARBA" id="ARBA00022737"/>
    </source>
</evidence>
<evidence type="ECO:0000256" key="4">
    <source>
        <dbReference type="ARBA" id="ARBA00022786"/>
    </source>
</evidence>
<gene>
    <name evidence="7" type="ORF">PDE001_LOCUS3367</name>
</gene>
<evidence type="ECO:0000256" key="6">
    <source>
        <dbReference type="PROSITE-ProRule" id="PRU00221"/>
    </source>
</evidence>
<feature type="repeat" description="WD" evidence="6">
    <location>
        <begin position="170"/>
        <end position="212"/>
    </location>
</feature>
<comment type="similarity">
    <text evidence="5">Belongs to the WD repeat cdt2 family.</text>
</comment>
<evidence type="ECO:0000313" key="7">
    <source>
        <dbReference type="EMBL" id="CAI5725499.1"/>
    </source>
</evidence>
<organism evidence="7 8">
    <name type="scientific">Peronospora destructor</name>
    <dbReference type="NCBI Taxonomy" id="86335"/>
    <lineage>
        <taxon>Eukaryota</taxon>
        <taxon>Sar</taxon>
        <taxon>Stramenopiles</taxon>
        <taxon>Oomycota</taxon>
        <taxon>Peronosporomycetes</taxon>
        <taxon>Peronosporales</taxon>
        <taxon>Peronosporaceae</taxon>
        <taxon>Peronospora</taxon>
    </lineage>
</organism>
<dbReference type="PROSITE" id="PS50294">
    <property type="entry name" value="WD_REPEATS_REGION"/>
    <property type="match status" value="3"/>
</dbReference>
<keyword evidence="3" id="KW-0677">Repeat</keyword>
<dbReference type="PROSITE" id="PS50082">
    <property type="entry name" value="WD_REPEATS_2"/>
    <property type="match status" value="5"/>
</dbReference>
<sequence length="532" mass="58226">MTNLTQQLARLQLGASGSRYWPSRRLNEATSIYINTPSIYLQCSSVHLSLLSSLQCSAQSVLSLRDQPETHFIDQSIGSIRSGPAFQVSFAYNKTLLVAVDEEGAVGVVDTARKRWKSRWMAHHNAIFDVIWTQDDTQVLTAAGDLKIKIWDVERAGTSSLTASKPVSTLRGHELSVKCVRQAPDNVHLFASGGRDGRVLLWDTRATEKPVLSMENVHAEPTLSRNLSSNASFTSASQKKRRRRVAIISSSPRSVTCVEFGTTGNEIITAGAVDAVVKFWDVRRLGSSSTISFGTNKAATTSPVPVHEISCSSREGARRGISSLMFGLRGTGGASHLLVNVLNDSIAVIDTGQKQHDPGHHGARTILRCSGHQTSSFYCKATFSPNGDFIAGASADGIVYIWDSRLSTSYNEVNSFAWSDPSVQQRAPYLALKGHTNEVNGVAWSSQNFSQLASCSDDGTVRCWQVGSEENKLLSSQEEQRRNEAACFKLQFASGDKSCETSGVAEWANWSTFVEQPDGHAYRRTLLELWKQ</sequence>
<dbReference type="AlphaFoldDB" id="A0AAV0TT78"/>
<dbReference type="InterPro" id="IPR020472">
    <property type="entry name" value="WD40_PAC1"/>
</dbReference>
<dbReference type="Pfam" id="PF00400">
    <property type="entry name" value="WD40"/>
    <property type="match status" value="5"/>
</dbReference>
<keyword evidence="4" id="KW-0833">Ubl conjugation pathway</keyword>
<feature type="repeat" description="WD" evidence="6">
    <location>
        <begin position="120"/>
        <end position="161"/>
    </location>
</feature>
<evidence type="ECO:0000313" key="8">
    <source>
        <dbReference type="Proteomes" id="UP001162029"/>
    </source>
</evidence>
<feature type="repeat" description="WD" evidence="6">
    <location>
        <begin position="248"/>
        <end position="290"/>
    </location>
</feature>
<dbReference type="InterPro" id="IPR001680">
    <property type="entry name" value="WD40_rpt"/>
</dbReference>
<accession>A0AAV0TT78</accession>
<dbReference type="InterPro" id="IPR051865">
    <property type="entry name" value="WD-repeat_CDT2_adapter"/>
</dbReference>
<dbReference type="GO" id="GO:0030674">
    <property type="term" value="F:protein-macromolecule adaptor activity"/>
    <property type="evidence" value="ECO:0007669"/>
    <property type="project" value="TreeGrafter"/>
</dbReference>
<feature type="repeat" description="WD" evidence="6">
    <location>
        <begin position="432"/>
        <end position="474"/>
    </location>
</feature>
<evidence type="ECO:0000256" key="2">
    <source>
        <dbReference type="ARBA" id="ARBA00022574"/>
    </source>
</evidence>
<dbReference type="InterPro" id="IPR036322">
    <property type="entry name" value="WD40_repeat_dom_sf"/>
</dbReference>
<evidence type="ECO:0000256" key="1">
    <source>
        <dbReference type="ARBA" id="ARBA00004906"/>
    </source>
</evidence>
<dbReference type="Proteomes" id="UP001162029">
    <property type="component" value="Unassembled WGS sequence"/>
</dbReference>
<comment type="pathway">
    <text evidence="1">Protein modification; protein ubiquitination.</text>
</comment>
<evidence type="ECO:0000256" key="5">
    <source>
        <dbReference type="ARBA" id="ARBA00038344"/>
    </source>
</evidence>
<dbReference type="InterPro" id="IPR019775">
    <property type="entry name" value="WD40_repeat_CS"/>
</dbReference>
<comment type="caution">
    <text evidence="7">The sequence shown here is derived from an EMBL/GenBank/DDBJ whole genome shotgun (WGS) entry which is preliminary data.</text>
</comment>
<proteinExistence type="inferred from homology"/>
<feature type="repeat" description="WD" evidence="6">
    <location>
        <begin position="383"/>
        <end position="403"/>
    </location>
</feature>
<keyword evidence="8" id="KW-1185">Reference proteome</keyword>